<evidence type="ECO:0000256" key="2">
    <source>
        <dbReference type="SAM" id="Coils"/>
    </source>
</evidence>
<evidence type="ECO:0000256" key="1">
    <source>
        <dbReference type="RuleBase" id="RU004003"/>
    </source>
</evidence>
<dbReference type="STRING" id="314230.DSM3645_15655"/>
<dbReference type="InterPro" id="IPR004846">
    <property type="entry name" value="T2SS/T3SS_dom"/>
</dbReference>
<proteinExistence type="inferred from homology"/>
<feature type="region of interest" description="Disordered" evidence="3">
    <location>
        <begin position="1"/>
        <end position="21"/>
    </location>
</feature>
<dbReference type="Proteomes" id="UP000004358">
    <property type="component" value="Unassembled WGS sequence"/>
</dbReference>
<reference evidence="5 6" key="1">
    <citation type="submission" date="2006-02" db="EMBL/GenBank/DDBJ databases">
        <authorList>
            <person name="Amann R."/>
            <person name="Ferriera S."/>
            <person name="Johnson J."/>
            <person name="Kravitz S."/>
            <person name="Halpern A."/>
            <person name="Remington K."/>
            <person name="Beeson K."/>
            <person name="Tran B."/>
            <person name="Rogers Y.-H."/>
            <person name="Friedman R."/>
            <person name="Venter J.C."/>
        </authorList>
    </citation>
    <scope>NUCLEOTIDE SEQUENCE [LARGE SCALE GENOMIC DNA]</scope>
    <source>
        <strain evidence="5 6">DSM 3645</strain>
    </source>
</reference>
<sequence>MGLPAVVMSQDPAFTPQGTAPAKQVAPVPAAAEEETLQAEKQLQRLIASRDALTQEIDRLRKRTGQHSQVFVSVQVFELTHRKTPQANGFAAALAAGGLAEPGPVETGSATVYRVIADDEALKQVVAKLEKSGALKVLAEPTLMTVSGQPASFHVGGEFPIQVPSADGSPAIEFKAYGAEMHVVPVVLGQGRIRLGLRPRISELDPDHGIKLGDLTVPALRVRGVDTSVEMHVGDAFVLAGLVQQRVVTKPQPESGETGPDEQPGLVPGKAAEAHAGRGQTEMEFTELVVIARAKIGAAP</sequence>
<dbReference type="GO" id="GO:0015627">
    <property type="term" value="C:type II protein secretion system complex"/>
    <property type="evidence" value="ECO:0007669"/>
    <property type="project" value="TreeGrafter"/>
</dbReference>
<organism evidence="5 6">
    <name type="scientific">Blastopirellula marina DSM 3645</name>
    <dbReference type="NCBI Taxonomy" id="314230"/>
    <lineage>
        <taxon>Bacteria</taxon>
        <taxon>Pseudomonadati</taxon>
        <taxon>Planctomycetota</taxon>
        <taxon>Planctomycetia</taxon>
        <taxon>Pirellulales</taxon>
        <taxon>Pirellulaceae</taxon>
        <taxon>Blastopirellula</taxon>
    </lineage>
</organism>
<accession>A3ZZ45</accession>
<dbReference type="HOGENOM" id="CLU_926432_0_0_0"/>
<evidence type="ECO:0000256" key="3">
    <source>
        <dbReference type="SAM" id="MobiDB-lite"/>
    </source>
</evidence>
<gene>
    <name evidence="5" type="ORF">DSM3645_15655</name>
</gene>
<name>A3ZZ45_9BACT</name>
<keyword evidence="2" id="KW-0175">Coiled coil</keyword>
<feature type="domain" description="Type II/III secretion system secretin-like" evidence="4">
    <location>
        <begin position="129"/>
        <end position="246"/>
    </location>
</feature>
<protein>
    <submittedName>
        <fullName evidence="5">RhcC2</fullName>
    </submittedName>
</protein>
<dbReference type="GO" id="GO:0009306">
    <property type="term" value="P:protein secretion"/>
    <property type="evidence" value="ECO:0007669"/>
    <property type="project" value="InterPro"/>
</dbReference>
<comment type="caution">
    <text evidence="5">The sequence shown here is derived from an EMBL/GenBank/DDBJ whole genome shotgun (WGS) entry which is preliminary data.</text>
</comment>
<evidence type="ECO:0000259" key="4">
    <source>
        <dbReference type="Pfam" id="PF00263"/>
    </source>
</evidence>
<dbReference type="PANTHER" id="PTHR30332">
    <property type="entry name" value="PROBABLE GENERAL SECRETION PATHWAY PROTEIN D"/>
    <property type="match status" value="1"/>
</dbReference>
<dbReference type="PANTHER" id="PTHR30332:SF17">
    <property type="entry name" value="TYPE IV PILIATION SYSTEM PROTEIN DR_0774-RELATED"/>
    <property type="match status" value="1"/>
</dbReference>
<feature type="coiled-coil region" evidence="2">
    <location>
        <begin position="36"/>
        <end position="63"/>
    </location>
</feature>
<evidence type="ECO:0000313" key="6">
    <source>
        <dbReference type="Proteomes" id="UP000004358"/>
    </source>
</evidence>
<dbReference type="eggNOG" id="COG4964">
    <property type="taxonomic scope" value="Bacteria"/>
</dbReference>
<dbReference type="InterPro" id="IPR050810">
    <property type="entry name" value="Bact_Secretion_Sys_Channel"/>
</dbReference>
<dbReference type="AlphaFoldDB" id="A3ZZ45"/>
<evidence type="ECO:0000313" key="5">
    <source>
        <dbReference type="EMBL" id="EAQ78226.1"/>
    </source>
</evidence>
<dbReference type="EMBL" id="AANZ01000023">
    <property type="protein sequence ID" value="EAQ78226.1"/>
    <property type="molecule type" value="Genomic_DNA"/>
</dbReference>
<feature type="region of interest" description="Disordered" evidence="3">
    <location>
        <begin position="250"/>
        <end position="280"/>
    </location>
</feature>
<dbReference type="Pfam" id="PF00263">
    <property type="entry name" value="Secretin"/>
    <property type="match status" value="1"/>
</dbReference>
<comment type="similarity">
    <text evidence="1">Belongs to the bacterial secretin family.</text>
</comment>